<evidence type="ECO:0000259" key="2">
    <source>
        <dbReference type="Pfam" id="PF00329"/>
    </source>
</evidence>
<evidence type="ECO:0000256" key="1">
    <source>
        <dbReference type="ARBA" id="ARBA00007569"/>
    </source>
</evidence>
<dbReference type="Proteomes" id="UP000192783">
    <property type="component" value="Unassembled WGS sequence"/>
</dbReference>
<dbReference type="InterPro" id="IPR001268">
    <property type="entry name" value="NADH_UbQ_OxRdtase_30kDa_su"/>
</dbReference>
<sequence>MAAREEVVRRLQELLGEAALRPDEAYAQGVSWTVQAPAPSLPDVLRVFRDAGFYLESITGLDFKDTMEIVYHMNTYEPRSRMALRVLCPHDGEVPSATGLYDSALWQEREVWEFTGVRFSGHPDLRPLLLPEDMDERPLRKTFGTVHAYRKREEIYG</sequence>
<evidence type="ECO:0000313" key="3">
    <source>
        <dbReference type="EMBL" id="SMC25252.1"/>
    </source>
</evidence>
<accession>A0A1W1XN09</accession>
<comment type="similarity">
    <text evidence="1">Belongs to the complex I 30 kDa subunit family.</text>
</comment>
<dbReference type="Pfam" id="PF00329">
    <property type="entry name" value="Complex1_30kDa"/>
    <property type="match status" value="1"/>
</dbReference>
<feature type="domain" description="NADH:ubiquinone oxidoreductase 30kDa subunit" evidence="2">
    <location>
        <begin position="36"/>
        <end position="144"/>
    </location>
</feature>
<protein>
    <submittedName>
        <fullName evidence="3">NADH-quinone oxidoreductase subunit C</fullName>
    </submittedName>
</protein>
<organism evidence="3 4">
    <name type="scientific">Desulfacinum hydrothermale DSM 13146</name>
    <dbReference type="NCBI Taxonomy" id="1121390"/>
    <lineage>
        <taxon>Bacteria</taxon>
        <taxon>Pseudomonadati</taxon>
        <taxon>Thermodesulfobacteriota</taxon>
        <taxon>Syntrophobacteria</taxon>
        <taxon>Syntrophobacterales</taxon>
        <taxon>Syntrophobacteraceae</taxon>
        <taxon>Desulfacinum</taxon>
    </lineage>
</organism>
<proteinExistence type="inferred from homology"/>
<dbReference type="EMBL" id="FWXF01000012">
    <property type="protein sequence ID" value="SMC25252.1"/>
    <property type="molecule type" value="Genomic_DNA"/>
</dbReference>
<dbReference type="InterPro" id="IPR037232">
    <property type="entry name" value="NADH_quin_OxRdtase_su_C/D-like"/>
</dbReference>
<dbReference type="SUPFAM" id="SSF143243">
    <property type="entry name" value="Nqo5-like"/>
    <property type="match status" value="1"/>
</dbReference>
<evidence type="ECO:0000313" key="4">
    <source>
        <dbReference type="Proteomes" id="UP000192783"/>
    </source>
</evidence>
<dbReference type="GO" id="GO:0008137">
    <property type="term" value="F:NADH dehydrogenase (ubiquinone) activity"/>
    <property type="evidence" value="ECO:0007669"/>
    <property type="project" value="InterPro"/>
</dbReference>
<gene>
    <name evidence="3" type="ORF">SAMN02746041_02268</name>
</gene>
<dbReference type="RefSeq" id="WP_170920551.1">
    <property type="nucleotide sequence ID" value="NZ_FWXF01000012.1"/>
</dbReference>
<keyword evidence="4" id="KW-1185">Reference proteome</keyword>
<dbReference type="Gene3D" id="3.30.460.80">
    <property type="entry name" value="NADH:ubiquinone oxidoreductase, 30kDa subunit"/>
    <property type="match status" value="1"/>
</dbReference>
<name>A0A1W1XN09_9BACT</name>
<dbReference type="PANTHER" id="PTHR10884:SF14">
    <property type="entry name" value="NADH DEHYDROGENASE [UBIQUINONE] IRON-SULFUR PROTEIN 3, MITOCHONDRIAL"/>
    <property type="match status" value="1"/>
</dbReference>
<dbReference type="AlphaFoldDB" id="A0A1W1XN09"/>
<reference evidence="3 4" key="1">
    <citation type="submission" date="2017-04" db="EMBL/GenBank/DDBJ databases">
        <authorList>
            <person name="Afonso C.L."/>
            <person name="Miller P.J."/>
            <person name="Scott M.A."/>
            <person name="Spackman E."/>
            <person name="Goraichik I."/>
            <person name="Dimitrov K.M."/>
            <person name="Suarez D.L."/>
            <person name="Swayne D.E."/>
        </authorList>
    </citation>
    <scope>NUCLEOTIDE SEQUENCE [LARGE SCALE GENOMIC DNA]</scope>
    <source>
        <strain evidence="3 4">DSM 13146</strain>
    </source>
</reference>
<dbReference type="STRING" id="1121390.SAMN02746041_02268"/>
<dbReference type="PANTHER" id="PTHR10884">
    <property type="entry name" value="NADH DEHYDROGENASE UBIQUINONE IRON-SULFUR PROTEIN 3"/>
    <property type="match status" value="1"/>
</dbReference>